<dbReference type="GO" id="GO:0005886">
    <property type="term" value="C:plasma membrane"/>
    <property type="evidence" value="ECO:0007669"/>
    <property type="project" value="UniProtKB-SubCell"/>
</dbReference>
<dbReference type="EMBL" id="JAKFHA010000031">
    <property type="protein sequence ID" value="MCF2532191.1"/>
    <property type="molecule type" value="Genomic_DNA"/>
</dbReference>
<dbReference type="InterPro" id="IPR003593">
    <property type="entry name" value="AAA+_ATPase"/>
</dbReference>
<sequence length="642" mass="68168">MSTGRGTSRRGTGGRGTDGRGTGKVKLADRTKEFARGLTAALALTVRACPGALAVRIATVLIAGIAPVAASWLLKYVVDNLADGGFRTADLTWAAAGIGLLTVLLAASAAVSAYADGRIRRATSTQAQTELLTAVNRLSGLSKLEQPAFQNRVQLGIQSAQGAERLVGAVLQCAQNVLTLAGFLGSLLLISPVLTGILVAAAVPALFAQLANSRHRADMFWRTSSLARRQIFYRGILTDPQAAKEIRLYGLGGYFARRMRSDLDGINRQEEQLDRRLAVYETGLAVLGALVSTGALVWAVHKAASGALSAGDVSLLVAALAGMQAALAALVGCIAQGHQTALMFGHYVHVTQVRDDLPAPAAPVAPPPLARGLELRDVWFRYSEDGPWILRGVDLAVPHGGSLAVVGLNGAGKSTLVKLVCRLYDPQRGSITWDGVDLRDIPADELRQRISVVFQDPMEYDLSAAENIGLGDLDAFDDHERIRAAAADADVHDVLAGLPRGYDTMLSRMFFPDDLDDPDDPGGSGVQLSGGQWQRVALARALMRSGRDLMILDEPSTGLDAVAERHVHDRLAELRRGATSILVSHRLNSVRAADSIVVIADGVVRESGTHDELMAAGGSYAELFRLQAEGYAQSEGYEEAVR</sequence>
<protein>
    <submittedName>
        <fullName evidence="11">ABC transporter ATP-binding protein/permease</fullName>
    </submittedName>
</protein>
<keyword evidence="3" id="KW-0547">Nucleotide-binding</keyword>
<feature type="transmembrane region" description="Helical" evidence="8">
    <location>
        <begin position="277"/>
        <end position="301"/>
    </location>
</feature>
<comment type="subcellular location">
    <subcellularLocation>
        <location evidence="1">Cell membrane</location>
        <topology evidence="1">Multi-pass membrane protein</topology>
    </subcellularLocation>
</comment>
<dbReference type="AlphaFoldDB" id="A0AA41Q7L7"/>
<dbReference type="PROSITE" id="PS50893">
    <property type="entry name" value="ABC_TRANSPORTER_2"/>
    <property type="match status" value="1"/>
</dbReference>
<dbReference type="InterPro" id="IPR011527">
    <property type="entry name" value="ABC1_TM_dom"/>
</dbReference>
<keyword evidence="12" id="KW-1185">Reference proteome</keyword>
<dbReference type="SUPFAM" id="SSF90123">
    <property type="entry name" value="ABC transporter transmembrane region"/>
    <property type="match status" value="1"/>
</dbReference>
<dbReference type="SMART" id="SM00382">
    <property type="entry name" value="AAA"/>
    <property type="match status" value="1"/>
</dbReference>
<feature type="transmembrane region" description="Helical" evidence="8">
    <location>
        <begin position="53"/>
        <end position="73"/>
    </location>
</feature>
<gene>
    <name evidence="11" type="ORF">LZ495_33925</name>
</gene>
<evidence type="ECO:0000256" key="5">
    <source>
        <dbReference type="ARBA" id="ARBA00022989"/>
    </source>
</evidence>
<feature type="compositionally biased region" description="Low complexity" evidence="7">
    <location>
        <begin position="1"/>
        <end position="10"/>
    </location>
</feature>
<evidence type="ECO:0000256" key="3">
    <source>
        <dbReference type="ARBA" id="ARBA00022741"/>
    </source>
</evidence>
<comment type="caution">
    <text evidence="11">The sequence shown here is derived from an EMBL/GenBank/DDBJ whole genome shotgun (WGS) entry which is preliminary data.</text>
</comment>
<dbReference type="InterPro" id="IPR017871">
    <property type="entry name" value="ABC_transporter-like_CS"/>
</dbReference>
<keyword evidence="5 8" id="KW-1133">Transmembrane helix</keyword>
<evidence type="ECO:0000256" key="8">
    <source>
        <dbReference type="SAM" id="Phobius"/>
    </source>
</evidence>
<dbReference type="InterPro" id="IPR036640">
    <property type="entry name" value="ABC1_TM_sf"/>
</dbReference>
<evidence type="ECO:0000259" key="9">
    <source>
        <dbReference type="PROSITE" id="PS50893"/>
    </source>
</evidence>
<dbReference type="GO" id="GO:0005524">
    <property type="term" value="F:ATP binding"/>
    <property type="evidence" value="ECO:0007669"/>
    <property type="project" value="UniProtKB-KW"/>
</dbReference>
<dbReference type="GO" id="GO:0015421">
    <property type="term" value="F:ABC-type oligopeptide transporter activity"/>
    <property type="evidence" value="ECO:0007669"/>
    <property type="project" value="TreeGrafter"/>
</dbReference>
<dbReference type="GO" id="GO:0016887">
    <property type="term" value="F:ATP hydrolysis activity"/>
    <property type="evidence" value="ECO:0007669"/>
    <property type="project" value="InterPro"/>
</dbReference>
<feature type="domain" description="ABC transporter" evidence="9">
    <location>
        <begin position="373"/>
        <end position="626"/>
    </location>
</feature>
<keyword evidence="4 11" id="KW-0067">ATP-binding</keyword>
<evidence type="ECO:0000259" key="10">
    <source>
        <dbReference type="PROSITE" id="PS50929"/>
    </source>
</evidence>
<feature type="region of interest" description="Disordered" evidence="7">
    <location>
        <begin position="1"/>
        <end position="24"/>
    </location>
</feature>
<feature type="domain" description="ABC transmembrane type-1" evidence="10">
    <location>
        <begin position="57"/>
        <end position="339"/>
    </location>
</feature>
<dbReference type="PROSITE" id="PS50929">
    <property type="entry name" value="ABC_TM1F"/>
    <property type="match status" value="1"/>
</dbReference>
<evidence type="ECO:0000256" key="6">
    <source>
        <dbReference type="ARBA" id="ARBA00023136"/>
    </source>
</evidence>
<dbReference type="PANTHER" id="PTHR43394:SF1">
    <property type="entry name" value="ATP-BINDING CASSETTE SUB-FAMILY B MEMBER 10, MITOCHONDRIAL"/>
    <property type="match status" value="1"/>
</dbReference>
<dbReference type="Pfam" id="PF00005">
    <property type="entry name" value="ABC_tran"/>
    <property type="match status" value="1"/>
</dbReference>
<organism evidence="11 12">
    <name type="scientific">Yinghuangia soli</name>
    <dbReference type="NCBI Taxonomy" id="2908204"/>
    <lineage>
        <taxon>Bacteria</taxon>
        <taxon>Bacillati</taxon>
        <taxon>Actinomycetota</taxon>
        <taxon>Actinomycetes</taxon>
        <taxon>Kitasatosporales</taxon>
        <taxon>Streptomycetaceae</taxon>
        <taxon>Yinghuangia</taxon>
    </lineage>
</organism>
<feature type="transmembrane region" description="Helical" evidence="8">
    <location>
        <begin position="93"/>
        <end position="115"/>
    </location>
</feature>
<evidence type="ECO:0000256" key="1">
    <source>
        <dbReference type="ARBA" id="ARBA00004651"/>
    </source>
</evidence>
<evidence type="ECO:0000256" key="4">
    <source>
        <dbReference type="ARBA" id="ARBA00022840"/>
    </source>
</evidence>
<evidence type="ECO:0000313" key="12">
    <source>
        <dbReference type="Proteomes" id="UP001165378"/>
    </source>
</evidence>
<dbReference type="InterPro" id="IPR003439">
    <property type="entry name" value="ABC_transporter-like_ATP-bd"/>
</dbReference>
<dbReference type="SUPFAM" id="SSF52540">
    <property type="entry name" value="P-loop containing nucleoside triphosphate hydrolases"/>
    <property type="match status" value="1"/>
</dbReference>
<keyword evidence="2 8" id="KW-0812">Transmembrane</keyword>
<evidence type="ECO:0000256" key="2">
    <source>
        <dbReference type="ARBA" id="ARBA00022692"/>
    </source>
</evidence>
<dbReference type="PROSITE" id="PS00211">
    <property type="entry name" value="ABC_TRANSPORTER_1"/>
    <property type="match status" value="1"/>
</dbReference>
<dbReference type="Proteomes" id="UP001165378">
    <property type="component" value="Unassembled WGS sequence"/>
</dbReference>
<keyword evidence="6 8" id="KW-0472">Membrane</keyword>
<dbReference type="InterPro" id="IPR027417">
    <property type="entry name" value="P-loop_NTPase"/>
</dbReference>
<dbReference type="Gene3D" id="3.40.50.300">
    <property type="entry name" value="P-loop containing nucleotide triphosphate hydrolases"/>
    <property type="match status" value="1"/>
</dbReference>
<evidence type="ECO:0000256" key="7">
    <source>
        <dbReference type="SAM" id="MobiDB-lite"/>
    </source>
</evidence>
<proteinExistence type="predicted"/>
<dbReference type="InterPro" id="IPR039421">
    <property type="entry name" value="Type_1_exporter"/>
</dbReference>
<accession>A0AA41Q7L7</accession>
<feature type="compositionally biased region" description="Gly residues" evidence="7">
    <location>
        <begin position="11"/>
        <end position="22"/>
    </location>
</feature>
<dbReference type="PANTHER" id="PTHR43394">
    <property type="entry name" value="ATP-DEPENDENT PERMEASE MDL1, MITOCHONDRIAL"/>
    <property type="match status" value="1"/>
</dbReference>
<dbReference type="Gene3D" id="1.20.1560.10">
    <property type="entry name" value="ABC transporter type 1, transmembrane domain"/>
    <property type="match status" value="1"/>
</dbReference>
<feature type="transmembrane region" description="Helical" evidence="8">
    <location>
        <begin position="313"/>
        <end position="335"/>
    </location>
</feature>
<evidence type="ECO:0000313" key="11">
    <source>
        <dbReference type="EMBL" id="MCF2532191.1"/>
    </source>
</evidence>
<name>A0AA41Q7L7_9ACTN</name>
<dbReference type="RefSeq" id="WP_235056924.1">
    <property type="nucleotide sequence ID" value="NZ_JAKFHA010000031.1"/>
</dbReference>
<reference evidence="11" key="1">
    <citation type="submission" date="2022-01" db="EMBL/GenBank/DDBJ databases">
        <title>Genome-Based Taxonomic Classification of the Phylum Actinobacteria.</title>
        <authorList>
            <person name="Gao Y."/>
        </authorList>
    </citation>
    <scope>NUCLEOTIDE SEQUENCE</scope>
    <source>
        <strain evidence="11">KLBMP 8922</strain>
    </source>
</reference>